<evidence type="ECO:0000256" key="1">
    <source>
        <dbReference type="SAM" id="MobiDB-lite"/>
    </source>
</evidence>
<keyword evidence="4" id="KW-1185">Reference proteome</keyword>
<protein>
    <submittedName>
        <fullName evidence="3">Uncharacterized protein</fullName>
    </submittedName>
</protein>
<feature type="compositionally biased region" description="Low complexity" evidence="1">
    <location>
        <begin position="62"/>
        <end position="76"/>
    </location>
</feature>
<keyword evidence="2" id="KW-0472">Membrane</keyword>
<keyword evidence="2" id="KW-1133">Transmembrane helix</keyword>
<evidence type="ECO:0000256" key="2">
    <source>
        <dbReference type="SAM" id="Phobius"/>
    </source>
</evidence>
<organism evidence="3 4">
    <name type="scientific">Rhizobium viscosum</name>
    <name type="common">Arthrobacter viscosus</name>
    <dbReference type="NCBI Taxonomy" id="1673"/>
    <lineage>
        <taxon>Bacteria</taxon>
        <taxon>Pseudomonadati</taxon>
        <taxon>Pseudomonadota</taxon>
        <taxon>Alphaproteobacteria</taxon>
        <taxon>Hyphomicrobiales</taxon>
        <taxon>Rhizobiaceae</taxon>
        <taxon>Rhizobium/Agrobacterium group</taxon>
        <taxon>Rhizobium</taxon>
    </lineage>
</organism>
<gene>
    <name evidence="3" type="ORF">H4W29_002644</name>
</gene>
<feature type="compositionally biased region" description="Polar residues" evidence="1">
    <location>
        <begin position="119"/>
        <end position="128"/>
    </location>
</feature>
<feature type="region of interest" description="Disordered" evidence="1">
    <location>
        <begin position="1"/>
        <end position="32"/>
    </location>
</feature>
<evidence type="ECO:0000313" key="3">
    <source>
        <dbReference type="EMBL" id="MBE1505463.1"/>
    </source>
</evidence>
<name>A0ABR9IQQ8_RHIVS</name>
<sequence>MTQYGDDKNRTVDENTGMPLGQASYEEEKTLADERRSVSLWGVLAAGILVILIAAVSFAIWPGTTTEPGSTASTTPNAINGQSSGAGTSDSNPATGSIKPLEPTDRNATPDGSVPTAPTAPSGTQNGQ</sequence>
<dbReference type="EMBL" id="JADBEC010000001">
    <property type="protein sequence ID" value="MBE1505463.1"/>
    <property type="molecule type" value="Genomic_DNA"/>
</dbReference>
<dbReference type="RefSeq" id="WP_192729312.1">
    <property type="nucleotide sequence ID" value="NZ_BAAAVL010000020.1"/>
</dbReference>
<accession>A0ABR9IQQ8</accession>
<feature type="compositionally biased region" description="Basic and acidic residues" evidence="1">
    <location>
        <begin position="1"/>
        <end position="13"/>
    </location>
</feature>
<feature type="transmembrane region" description="Helical" evidence="2">
    <location>
        <begin position="38"/>
        <end position="61"/>
    </location>
</feature>
<reference evidence="3 4" key="1">
    <citation type="submission" date="2020-10" db="EMBL/GenBank/DDBJ databases">
        <title>Sequencing the genomes of 1000 actinobacteria strains.</title>
        <authorList>
            <person name="Klenk H.-P."/>
        </authorList>
    </citation>
    <scope>NUCLEOTIDE SEQUENCE [LARGE SCALE GENOMIC DNA]</scope>
    <source>
        <strain evidence="3 4">DSM 7307</strain>
    </source>
</reference>
<dbReference type="Proteomes" id="UP000620262">
    <property type="component" value="Unassembled WGS sequence"/>
</dbReference>
<evidence type="ECO:0000313" key="4">
    <source>
        <dbReference type="Proteomes" id="UP000620262"/>
    </source>
</evidence>
<comment type="caution">
    <text evidence="3">The sequence shown here is derived from an EMBL/GenBank/DDBJ whole genome shotgun (WGS) entry which is preliminary data.</text>
</comment>
<proteinExistence type="predicted"/>
<feature type="region of interest" description="Disordered" evidence="1">
    <location>
        <begin position="62"/>
        <end position="128"/>
    </location>
</feature>
<feature type="compositionally biased region" description="Polar residues" evidence="1">
    <location>
        <begin position="77"/>
        <end position="95"/>
    </location>
</feature>
<keyword evidence="2" id="KW-0812">Transmembrane</keyword>